<keyword evidence="1" id="KW-0812">Transmembrane</keyword>
<proteinExistence type="predicted"/>
<feature type="transmembrane region" description="Helical" evidence="1">
    <location>
        <begin position="12"/>
        <end position="29"/>
    </location>
</feature>
<sequence>MARALHDPLIRAWAWLLALSGISTALAVAVSKGLLSGAGVTIGGAAILILAWAKANVILSRYLGLAQAPFWHRGFRITLGLYAALLLGLYLIG</sequence>
<comment type="caution">
    <text evidence="2">The sequence shown here is derived from an EMBL/GenBank/DDBJ whole genome shotgun (WGS) entry which is preliminary data.</text>
</comment>
<evidence type="ECO:0000313" key="2">
    <source>
        <dbReference type="EMBL" id="PCD77184.1"/>
    </source>
</evidence>
<name>A0A2A4CSX7_9RHOB</name>
<organism evidence="2 3">
    <name type="scientific">Pseudothioclava arenosa</name>
    <dbReference type="NCBI Taxonomy" id="1795308"/>
    <lineage>
        <taxon>Bacteria</taxon>
        <taxon>Pseudomonadati</taxon>
        <taxon>Pseudomonadota</taxon>
        <taxon>Alphaproteobacteria</taxon>
        <taxon>Rhodobacterales</taxon>
        <taxon>Paracoccaceae</taxon>
        <taxon>Pseudothioclava</taxon>
    </lineage>
</organism>
<gene>
    <name evidence="2" type="ORF">CLN94_05300</name>
</gene>
<evidence type="ECO:0008006" key="4">
    <source>
        <dbReference type="Google" id="ProtNLM"/>
    </source>
</evidence>
<protein>
    <recommendedName>
        <fullName evidence="4">Nitric oxide reductase F protein</fullName>
    </recommendedName>
</protein>
<feature type="transmembrane region" description="Helical" evidence="1">
    <location>
        <begin position="35"/>
        <end position="53"/>
    </location>
</feature>
<dbReference type="Proteomes" id="UP000243507">
    <property type="component" value="Unassembled WGS sequence"/>
</dbReference>
<dbReference type="RefSeq" id="WP_096431896.1">
    <property type="nucleotide sequence ID" value="NZ_NTJD01000003.1"/>
</dbReference>
<keyword evidence="1" id="KW-0472">Membrane</keyword>
<evidence type="ECO:0000256" key="1">
    <source>
        <dbReference type="SAM" id="Phobius"/>
    </source>
</evidence>
<keyword evidence="3" id="KW-1185">Reference proteome</keyword>
<dbReference type="OrthoDB" id="7873828at2"/>
<dbReference type="AlphaFoldDB" id="A0A2A4CSX7"/>
<dbReference type="EMBL" id="NTJD01000003">
    <property type="protein sequence ID" value="PCD77184.1"/>
    <property type="molecule type" value="Genomic_DNA"/>
</dbReference>
<reference evidence="2 3" key="1">
    <citation type="submission" date="2017-09" db="EMBL/GenBank/DDBJ databases">
        <title>A multilocus sequence analysis scheme for characterization of bacteria in the genus Thioclava.</title>
        <authorList>
            <person name="Liu Y."/>
            <person name="Shao Z."/>
        </authorList>
    </citation>
    <scope>NUCLEOTIDE SEQUENCE [LARGE SCALE GENOMIC DNA]</scope>
    <source>
        <strain evidence="2 3">CAU 1312</strain>
    </source>
</reference>
<feature type="transmembrane region" description="Helical" evidence="1">
    <location>
        <begin position="74"/>
        <end position="92"/>
    </location>
</feature>
<accession>A0A2A4CSX7</accession>
<evidence type="ECO:0000313" key="3">
    <source>
        <dbReference type="Proteomes" id="UP000243507"/>
    </source>
</evidence>
<keyword evidence="1" id="KW-1133">Transmembrane helix</keyword>